<sequence length="59" mass="6643">MVEVKVGASVFLMVNVKVNVNVHVSFLNVNRLLFMLENIVPNGHTIVYTSTFVVDLSYM</sequence>
<dbReference type="Proteomes" id="UP000003191">
    <property type="component" value="Unassembled WGS sequence"/>
</dbReference>
<gene>
    <name evidence="1" type="ORF">BIFBRE_05062</name>
</gene>
<dbReference type="EMBL" id="ACCG02000020">
    <property type="protein sequence ID" value="EFE88090.1"/>
    <property type="molecule type" value="Genomic_DNA"/>
</dbReference>
<keyword evidence="2" id="KW-1185">Reference proteome</keyword>
<evidence type="ECO:0000313" key="2">
    <source>
        <dbReference type="Proteomes" id="UP000003191"/>
    </source>
</evidence>
<accession>D4BSH0</accession>
<proteinExistence type="predicted"/>
<name>D4BSH0_BIFBR</name>
<reference evidence="1 2" key="1">
    <citation type="submission" date="2010-02" db="EMBL/GenBank/DDBJ databases">
        <authorList>
            <person name="Weinstock G."/>
            <person name="Sodergren E."/>
            <person name="Clifton S."/>
            <person name="Fulton L."/>
            <person name="Fulton B."/>
            <person name="Courtney L."/>
            <person name="Fronick C."/>
            <person name="Harrison M."/>
            <person name="Strong C."/>
            <person name="Farmer C."/>
            <person name="Delahaunty K."/>
            <person name="Markovic C."/>
            <person name="Hall O."/>
            <person name="Minx P."/>
            <person name="Tomlinson C."/>
            <person name="Mitreva M."/>
            <person name="Nelson J."/>
            <person name="Hou S."/>
            <person name="Wollam A."/>
            <person name="Pepin K.H."/>
            <person name="Johnson M."/>
            <person name="Bhonagiri V."/>
            <person name="Zhang X."/>
            <person name="Suruliraj S."/>
            <person name="Warren W."/>
            <person name="Chinwalla A."/>
            <person name="Mardis E.R."/>
            <person name="Wilson R.K."/>
        </authorList>
    </citation>
    <scope>NUCLEOTIDE SEQUENCE [LARGE SCALE GENOMIC DNA]</scope>
    <source>
        <strain evidence="1 2">DSM 20213</strain>
    </source>
</reference>
<comment type="caution">
    <text evidence="1">The sequence shown here is derived from an EMBL/GenBank/DDBJ whole genome shotgun (WGS) entry which is preliminary data.</text>
</comment>
<evidence type="ECO:0000313" key="1">
    <source>
        <dbReference type="EMBL" id="EFE88090.1"/>
    </source>
</evidence>
<dbReference type="HOGENOM" id="CLU_2951010_0_0_11"/>
<dbReference type="AlphaFoldDB" id="D4BSH0"/>
<protein>
    <submittedName>
        <fullName evidence="1">Uncharacterized protein</fullName>
    </submittedName>
</protein>
<organism evidence="1 2">
    <name type="scientific">Bifidobacterium breve DSM 20213 = JCM 1192</name>
    <dbReference type="NCBI Taxonomy" id="518634"/>
    <lineage>
        <taxon>Bacteria</taxon>
        <taxon>Bacillati</taxon>
        <taxon>Actinomycetota</taxon>
        <taxon>Actinomycetes</taxon>
        <taxon>Bifidobacteriales</taxon>
        <taxon>Bifidobacteriaceae</taxon>
        <taxon>Bifidobacterium</taxon>
    </lineage>
</organism>